<dbReference type="Pfam" id="PF00169">
    <property type="entry name" value="PH"/>
    <property type="match status" value="1"/>
</dbReference>
<dbReference type="InterPro" id="IPR001452">
    <property type="entry name" value="SH3_domain"/>
</dbReference>
<keyword evidence="15" id="KW-1185">Reference proteome</keyword>
<feature type="compositionally biased region" description="Polar residues" evidence="9">
    <location>
        <begin position="155"/>
        <end position="172"/>
    </location>
</feature>
<dbReference type="Gene3D" id="2.30.29.30">
    <property type="entry name" value="Pleckstrin-homology domain (PH domain)/Phosphotyrosine-binding domain (PTB)"/>
    <property type="match status" value="1"/>
</dbReference>
<organism evidence="14 15">
    <name type="scientific">Pteropus alecto</name>
    <name type="common">Black flying fox</name>
    <dbReference type="NCBI Taxonomy" id="9402"/>
    <lineage>
        <taxon>Eukaryota</taxon>
        <taxon>Metazoa</taxon>
        <taxon>Chordata</taxon>
        <taxon>Craniata</taxon>
        <taxon>Vertebrata</taxon>
        <taxon>Euteleostomi</taxon>
        <taxon>Mammalia</taxon>
        <taxon>Eutheria</taxon>
        <taxon>Laurasiatheria</taxon>
        <taxon>Chiroptera</taxon>
        <taxon>Yinpterochiroptera</taxon>
        <taxon>Pteropodoidea</taxon>
        <taxon>Pteropodidae</taxon>
        <taxon>Pteropodinae</taxon>
        <taxon>Pteropus</taxon>
    </lineage>
</organism>
<dbReference type="PROSITE" id="PS50020">
    <property type="entry name" value="WW_DOMAIN_2"/>
    <property type="match status" value="2"/>
</dbReference>
<dbReference type="SUPFAM" id="SSF50044">
    <property type="entry name" value="SH3-domain"/>
    <property type="match status" value="1"/>
</dbReference>
<dbReference type="CDD" id="cd12070">
    <property type="entry name" value="SH3_ARHGAP12"/>
    <property type="match status" value="1"/>
</dbReference>
<keyword evidence="1 8" id="KW-0728">SH3 domain</keyword>
<evidence type="ECO:0000259" key="12">
    <source>
        <dbReference type="PROSITE" id="PS50020"/>
    </source>
</evidence>
<feature type="domain" description="PH" evidence="11">
    <location>
        <begin position="384"/>
        <end position="485"/>
    </location>
</feature>
<evidence type="ECO:0000259" key="13">
    <source>
        <dbReference type="PROSITE" id="PS50238"/>
    </source>
</evidence>
<dbReference type="Pfam" id="PF00620">
    <property type="entry name" value="RhoGAP"/>
    <property type="match status" value="1"/>
</dbReference>
<dbReference type="SMART" id="SM00326">
    <property type="entry name" value="SH3"/>
    <property type="match status" value="1"/>
</dbReference>
<gene>
    <name evidence="14" type="ORF">PAL_GLEAN10001013</name>
</gene>
<dbReference type="FunFam" id="2.30.30.40:FF:000056">
    <property type="entry name" value="rho GTPase-activating protein 12 isoform X1"/>
    <property type="match status" value="1"/>
</dbReference>
<accession>L5KFK0</accession>
<dbReference type="SUPFAM" id="SSF50729">
    <property type="entry name" value="PH domain-like"/>
    <property type="match status" value="1"/>
</dbReference>
<feature type="region of interest" description="Disordered" evidence="9">
    <location>
        <begin position="499"/>
        <end position="534"/>
    </location>
</feature>
<dbReference type="PROSITE" id="PS50002">
    <property type="entry name" value="SH3"/>
    <property type="match status" value="1"/>
</dbReference>
<dbReference type="SMART" id="SM00233">
    <property type="entry name" value="PH"/>
    <property type="match status" value="1"/>
</dbReference>
<evidence type="ECO:0000256" key="5">
    <source>
        <dbReference type="ARBA" id="ARBA00055252"/>
    </source>
</evidence>
<dbReference type="PANTHER" id="PTHR23176">
    <property type="entry name" value="RHO/RAC/CDC GTPASE-ACTIVATING PROTEIN"/>
    <property type="match status" value="1"/>
</dbReference>
<protein>
    <recommendedName>
        <fullName evidence="6">Rho GTPase-activating protein 12</fullName>
    </recommendedName>
    <alternativeName>
        <fullName evidence="7">Rho-type GTPase-activating protein 12</fullName>
    </alternativeName>
</protein>
<feature type="region of interest" description="Disordered" evidence="9">
    <location>
        <begin position="155"/>
        <end position="179"/>
    </location>
</feature>
<feature type="domain" description="WW" evidence="12">
    <location>
        <begin position="298"/>
        <end position="331"/>
    </location>
</feature>
<dbReference type="SMART" id="SM00456">
    <property type="entry name" value="WW"/>
    <property type="match status" value="2"/>
</dbReference>
<sequence length="756" mass="86472">MADRSGKIVPGQVYIEVEYDYEYETKDRKIVIKQGERYILVKKTNDDWWQVKPDENSKAFYVPAQYVKEVTRKALMPPVKQAVGLPNNSMKMIQSLHLQRSTENVNKLPELSSFGKSSSSVQGTGLIRDANQNFGPSYNSTQTLNLSLDLTHNNGKFNSDSHSPKVSGQNRTRLFGHFPGPEFLDVEKTSFSQERIHQDSESGDELSSSSTEQIRATTPPNQGRPDSPVYANLQELKISQSALPPLPGSPAIQINGEWETHKDSSGRCYYYNRGTQERTWKPPRWTRDTSFSKGDFQSPGDQEWLKHVDDQGRQYYYSADGSRSEWELPKYNASSQQQREIIKSRSLDRRLQEPIVLTKWRHSTIVLDTNDKGQEKYGLLNVTKITENGKKVRKNWLSSWAVLQGSSLLFTKTQGSSTSWFGSNQSKPEFTVDLKGATIEMAPKDKSSKKNVFELKTRQGTELLIQSDNDTVINDWFKVLSTTINNQTVETDEAIEEEIPDSPGIEKHDKEKDHKDTKKLRSMKVSSIDSSEQKKTKKNLKKFLTRRPTLQAVREKGYIKDQVFGANLANLCQRENGTVPKFVKLCIEHVEEYGLDVDGIYRVSGNLAVIQKLRFAVNHDEKLDLNDSKWEDIHVITGALKMFFRELPEPLFTFNHFNDFVNAIKQEPRQRVAAVKDLIKQLPKPNQDTMQILFRHLKRVIENGEKNRMTYQSIAIVFGPTLLKPEKETGNIAVHTVYQNQIVELILLEINSIFGR</sequence>
<evidence type="ECO:0000256" key="9">
    <source>
        <dbReference type="SAM" id="MobiDB-lite"/>
    </source>
</evidence>
<dbReference type="Gene3D" id="2.20.70.10">
    <property type="match status" value="1"/>
</dbReference>
<dbReference type="PROSITE" id="PS50238">
    <property type="entry name" value="RHOGAP"/>
    <property type="match status" value="1"/>
</dbReference>
<dbReference type="FunFam" id="2.20.70.10:FF:000024">
    <property type="entry name" value="Rho GTPase activating protein 12"/>
    <property type="match status" value="1"/>
</dbReference>
<dbReference type="Proteomes" id="UP000010552">
    <property type="component" value="Unassembled WGS sequence"/>
</dbReference>
<dbReference type="PANTHER" id="PTHR23176:SF107">
    <property type="entry name" value="RHO GTPASE-ACTIVATING PROTEIN 12"/>
    <property type="match status" value="1"/>
</dbReference>
<proteinExistence type="predicted"/>
<dbReference type="STRING" id="9402.L5KFK0"/>
<keyword evidence="4" id="KW-0677">Repeat</keyword>
<comment type="function">
    <text evidence="5">GTPase activator for the Rho-type GTPases by converting them to an inactive GDP-bound state.</text>
</comment>
<reference evidence="15" key="1">
    <citation type="journal article" date="2013" name="Science">
        <title>Comparative analysis of bat genomes provides insight into the evolution of flight and immunity.</title>
        <authorList>
            <person name="Zhang G."/>
            <person name="Cowled C."/>
            <person name="Shi Z."/>
            <person name="Huang Z."/>
            <person name="Bishop-Lilly K.A."/>
            <person name="Fang X."/>
            <person name="Wynne J.W."/>
            <person name="Xiong Z."/>
            <person name="Baker M.L."/>
            <person name="Zhao W."/>
            <person name="Tachedjian M."/>
            <person name="Zhu Y."/>
            <person name="Zhou P."/>
            <person name="Jiang X."/>
            <person name="Ng J."/>
            <person name="Yang L."/>
            <person name="Wu L."/>
            <person name="Xiao J."/>
            <person name="Feng Y."/>
            <person name="Chen Y."/>
            <person name="Sun X."/>
            <person name="Zhang Y."/>
            <person name="Marsh G.A."/>
            <person name="Crameri G."/>
            <person name="Broder C.C."/>
            <person name="Frey K.G."/>
            <person name="Wang L.F."/>
            <person name="Wang J."/>
        </authorList>
    </citation>
    <scope>NUCLEOTIDE SEQUENCE [LARGE SCALE GENOMIC DNA]</scope>
</reference>
<evidence type="ECO:0000256" key="1">
    <source>
        <dbReference type="ARBA" id="ARBA00022443"/>
    </source>
</evidence>
<dbReference type="CDD" id="cd04403">
    <property type="entry name" value="RhoGAP_ARHGAP27_15_12_9"/>
    <property type="match status" value="1"/>
</dbReference>
<dbReference type="Pfam" id="PF00397">
    <property type="entry name" value="WW"/>
    <property type="match status" value="1"/>
</dbReference>
<dbReference type="InterPro" id="IPR001202">
    <property type="entry name" value="WW_dom"/>
</dbReference>
<dbReference type="GO" id="GO:0005737">
    <property type="term" value="C:cytoplasm"/>
    <property type="evidence" value="ECO:0007669"/>
    <property type="project" value="TreeGrafter"/>
</dbReference>
<feature type="domain" description="Rho-GAP" evidence="13">
    <location>
        <begin position="566"/>
        <end position="754"/>
    </location>
</feature>
<evidence type="ECO:0000256" key="6">
    <source>
        <dbReference type="ARBA" id="ARBA00070232"/>
    </source>
</evidence>
<evidence type="ECO:0000256" key="3">
    <source>
        <dbReference type="ARBA" id="ARBA00022553"/>
    </source>
</evidence>
<dbReference type="CDD" id="cd00201">
    <property type="entry name" value="WW"/>
    <property type="match status" value="1"/>
</dbReference>
<dbReference type="InterPro" id="IPR036020">
    <property type="entry name" value="WW_dom_sf"/>
</dbReference>
<evidence type="ECO:0000313" key="14">
    <source>
        <dbReference type="EMBL" id="ELK10444.1"/>
    </source>
</evidence>
<dbReference type="SUPFAM" id="SSF48350">
    <property type="entry name" value="GTPase activation domain, GAP"/>
    <property type="match status" value="1"/>
</dbReference>
<feature type="compositionally biased region" description="Basic and acidic residues" evidence="9">
    <location>
        <begin position="504"/>
        <end position="516"/>
    </location>
</feature>
<dbReference type="GO" id="GO:0005096">
    <property type="term" value="F:GTPase activator activity"/>
    <property type="evidence" value="ECO:0007669"/>
    <property type="project" value="UniProtKB-KW"/>
</dbReference>
<dbReference type="InterPro" id="IPR050729">
    <property type="entry name" value="Rho-GAP"/>
</dbReference>
<name>L5KFK0_PTEAL</name>
<dbReference type="SMART" id="SM00324">
    <property type="entry name" value="RhoGAP"/>
    <property type="match status" value="1"/>
</dbReference>
<feature type="compositionally biased region" description="Polar residues" evidence="9">
    <location>
        <begin position="211"/>
        <end position="221"/>
    </location>
</feature>
<evidence type="ECO:0000259" key="10">
    <source>
        <dbReference type="PROSITE" id="PS50002"/>
    </source>
</evidence>
<keyword evidence="3" id="KW-0597">Phosphoprotein</keyword>
<evidence type="ECO:0000256" key="8">
    <source>
        <dbReference type="PROSITE-ProRule" id="PRU00192"/>
    </source>
</evidence>
<dbReference type="PROSITE" id="PS50003">
    <property type="entry name" value="PH_DOMAIN"/>
    <property type="match status" value="1"/>
</dbReference>
<dbReference type="InterPro" id="IPR035491">
    <property type="entry name" value="ARHGAP12_SH3"/>
</dbReference>
<evidence type="ECO:0000256" key="2">
    <source>
        <dbReference type="ARBA" id="ARBA00022468"/>
    </source>
</evidence>
<dbReference type="InterPro" id="IPR036028">
    <property type="entry name" value="SH3-like_dom_sf"/>
</dbReference>
<dbReference type="GO" id="GO:0007165">
    <property type="term" value="P:signal transduction"/>
    <property type="evidence" value="ECO:0007669"/>
    <property type="project" value="InterPro"/>
</dbReference>
<evidence type="ECO:0000259" key="11">
    <source>
        <dbReference type="PROSITE" id="PS50003"/>
    </source>
</evidence>
<dbReference type="InParanoid" id="L5KFK0"/>
<evidence type="ECO:0000313" key="15">
    <source>
        <dbReference type="Proteomes" id="UP000010552"/>
    </source>
</evidence>
<dbReference type="AlphaFoldDB" id="L5KFK0"/>
<evidence type="ECO:0000256" key="7">
    <source>
        <dbReference type="ARBA" id="ARBA00083383"/>
    </source>
</evidence>
<dbReference type="EMBL" id="KB030743">
    <property type="protein sequence ID" value="ELK10444.1"/>
    <property type="molecule type" value="Genomic_DNA"/>
</dbReference>
<dbReference type="CDD" id="cd13233">
    <property type="entry name" value="PH_ARHGAP9-like"/>
    <property type="match status" value="1"/>
</dbReference>
<dbReference type="eggNOG" id="KOG1450">
    <property type="taxonomic scope" value="Eukaryota"/>
</dbReference>
<dbReference type="InterPro" id="IPR001849">
    <property type="entry name" value="PH_domain"/>
</dbReference>
<feature type="domain" description="WW" evidence="12">
    <location>
        <begin position="252"/>
        <end position="285"/>
    </location>
</feature>
<dbReference type="FunFam" id="1.10.555.10:FF:000003">
    <property type="entry name" value="Putative rho GTPase-activating protein 12"/>
    <property type="match status" value="1"/>
</dbReference>
<dbReference type="FunCoup" id="L5KFK0">
    <property type="interactions" value="1768"/>
</dbReference>
<feature type="domain" description="SH3" evidence="10">
    <location>
        <begin position="10"/>
        <end position="72"/>
    </location>
</feature>
<evidence type="ECO:0000256" key="4">
    <source>
        <dbReference type="ARBA" id="ARBA00022737"/>
    </source>
</evidence>
<dbReference type="Gene3D" id="2.30.30.40">
    <property type="entry name" value="SH3 Domains"/>
    <property type="match status" value="1"/>
</dbReference>
<keyword evidence="2" id="KW-0343">GTPase activation</keyword>
<dbReference type="InterPro" id="IPR011993">
    <property type="entry name" value="PH-like_dom_sf"/>
</dbReference>
<dbReference type="SUPFAM" id="SSF51045">
    <property type="entry name" value="WW domain"/>
    <property type="match status" value="2"/>
</dbReference>
<dbReference type="Pfam" id="PF16618">
    <property type="entry name" value="SH3-WW_linker"/>
    <property type="match status" value="1"/>
</dbReference>
<dbReference type="Pfam" id="PF00018">
    <property type="entry name" value="SH3_1"/>
    <property type="match status" value="1"/>
</dbReference>
<dbReference type="FunFam" id="2.30.29.30:FF:000100">
    <property type="entry name" value="Rho GTPase activating protein 12"/>
    <property type="match status" value="1"/>
</dbReference>
<dbReference type="InterPro" id="IPR008936">
    <property type="entry name" value="Rho_GTPase_activation_prot"/>
</dbReference>
<dbReference type="Gene3D" id="1.10.555.10">
    <property type="entry name" value="Rho GTPase activation protein"/>
    <property type="match status" value="1"/>
</dbReference>
<feature type="region of interest" description="Disordered" evidence="9">
    <location>
        <begin position="191"/>
        <end position="228"/>
    </location>
</feature>
<dbReference type="InterPro" id="IPR000198">
    <property type="entry name" value="RhoGAP_dom"/>
</dbReference>